<proteinExistence type="predicted"/>
<evidence type="ECO:0000256" key="4">
    <source>
        <dbReference type="ARBA" id="ARBA00022777"/>
    </source>
</evidence>
<dbReference type="GO" id="GO:0005886">
    <property type="term" value="C:plasma membrane"/>
    <property type="evidence" value="ECO:0007669"/>
    <property type="project" value="TreeGrafter"/>
</dbReference>
<keyword evidence="1" id="KW-0723">Serine/threonine-protein kinase</keyword>
<reference evidence="8 9" key="1">
    <citation type="journal article" date="2019" name="Plant Biotechnol. J.">
        <title>The red bayberry genome and genetic basis of sex determination.</title>
        <authorList>
            <person name="Jia H.M."/>
            <person name="Jia H.J."/>
            <person name="Cai Q.L."/>
            <person name="Wang Y."/>
            <person name="Zhao H.B."/>
            <person name="Yang W.F."/>
            <person name="Wang G.Y."/>
            <person name="Li Y.H."/>
            <person name="Zhan D.L."/>
            <person name="Shen Y.T."/>
            <person name="Niu Q.F."/>
            <person name="Chang L."/>
            <person name="Qiu J."/>
            <person name="Zhao L."/>
            <person name="Xie H.B."/>
            <person name="Fu W.Y."/>
            <person name="Jin J."/>
            <person name="Li X.W."/>
            <person name="Jiao Y."/>
            <person name="Zhou C.C."/>
            <person name="Tu T."/>
            <person name="Chai C.Y."/>
            <person name="Gao J.L."/>
            <person name="Fan L.J."/>
            <person name="van de Weg E."/>
            <person name="Wang J.Y."/>
            <person name="Gao Z.S."/>
        </authorList>
    </citation>
    <scope>NUCLEOTIDE SEQUENCE [LARGE SCALE GENOMIC DNA]</scope>
    <source>
        <tissue evidence="8">Leaves</tissue>
    </source>
</reference>
<evidence type="ECO:0000313" key="9">
    <source>
        <dbReference type="Proteomes" id="UP000516437"/>
    </source>
</evidence>
<feature type="compositionally biased region" description="Polar residues" evidence="6">
    <location>
        <begin position="243"/>
        <end position="252"/>
    </location>
</feature>
<dbReference type="Proteomes" id="UP000516437">
    <property type="component" value="Chromosome 1"/>
</dbReference>
<dbReference type="GO" id="GO:0005524">
    <property type="term" value="F:ATP binding"/>
    <property type="evidence" value="ECO:0007669"/>
    <property type="project" value="UniProtKB-KW"/>
</dbReference>
<evidence type="ECO:0000256" key="3">
    <source>
        <dbReference type="ARBA" id="ARBA00022741"/>
    </source>
</evidence>
<dbReference type="OrthoDB" id="688481at2759"/>
<evidence type="ECO:0000313" key="8">
    <source>
        <dbReference type="EMBL" id="KAB1226371.1"/>
    </source>
</evidence>
<keyword evidence="5" id="KW-0067">ATP-binding</keyword>
<accession>A0A6A1WMB1</accession>
<name>A0A6A1WMB1_9ROSI</name>
<dbReference type="AlphaFoldDB" id="A0A6A1WMB1"/>
<keyword evidence="3" id="KW-0547">Nucleotide-binding</keyword>
<feature type="domain" description="Apple" evidence="7">
    <location>
        <begin position="1"/>
        <end position="55"/>
    </location>
</feature>
<dbReference type="CDD" id="cd01098">
    <property type="entry name" value="PAN_AP_plant"/>
    <property type="match status" value="1"/>
</dbReference>
<dbReference type="GO" id="GO:0004674">
    <property type="term" value="F:protein serine/threonine kinase activity"/>
    <property type="evidence" value="ECO:0007669"/>
    <property type="project" value="UniProtKB-KW"/>
</dbReference>
<feature type="region of interest" description="Disordered" evidence="6">
    <location>
        <begin position="232"/>
        <end position="270"/>
    </location>
</feature>
<dbReference type="InterPro" id="IPR011009">
    <property type="entry name" value="Kinase-like_dom_sf"/>
</dbReference>
<evidence type="ECO:0000256" key="5">
    <source>
        <dbReference type="ARBA" id="ARBA00022840"/>
    </source>
</evidence>
<evidence type="ECO:0000256" key="1">
    <source>
        <dbReference type="ARBA" id="ARBA00022527"/>
    </source>
</evidence>
<dbReference type="EMBL" id="RXIC02000019">
    <property type="protein sequence ID" value="KAB1226371.1"/>
    <property type="molecule type" value="Genomic_DNA"/>
</dbReference>
<gene>
    <name evidence="8" type="ORF">CJ030_MR1G020588</name>
</gene>
<organism evidence="8 9">
    <name type="scientific">Morella rubra</name>
    <name type="common">Chinese bayberry</name>
    <dbReference type="NCBI Taxonomy" id="262757"/>
    <lineage>
        <taxon>Eukaryota</taxon>
        <taxon>Viridiplantae</taxon>
        <taxon>Streptophyta</taxon>
        <taxon>Embryophyta</taxon>
        <taxon>Tracheophyta</taxon>
        <taxon>Spermatophyta</taxon>
        <taxon>Magnoliopsida</taxon>
        <taxon>eudicotyledons</taxon>
        <taxon>Gunneridae</taxon>
        <taxon>Pentapetalae</taxon>
        <taxon>rosids</taxon>
        <taxon>fabids</taxon>
        <taxon>Fagales</taxon>
        <taxon>Myricaceae</taxon>
        <taxon>Morella</taxon>
    </lineage>
</organism>
<evidence type="ECO:0000256" key="2">
    <source>
        <dbReference type="ARBA" id="ARBA00022679"/>
    </source>
</evidence>
<keyword evidence="9" id="KW-1185">Reference proteome</keyword>
<dbReference type="PROSITE" id="PS50948">
    <property type="entry name" value="PAN"/>
    <property type="match status" value="1"/>
</dbReference>
<dbReference type="PANTHER" id="PTHR27002">
    <property type="entry name" value="RECEPTOR-LIKE SERINE/THREONINE-PROTEIN KINASE SD1-8"/>
    <property type="match status" value="1"/>
</dbReference>
<dbReference type="InterPro" id="IPR003609">
    <property type="entry name" value="Pan_app"/>
</dbReference>
<dbReference type="SUPFAM" id="SSF56112">
    <property type="entry name" value="Protein kinase-like (PK-like)"/>
    <property type="match status" value="1"/>
</dbReference>
<evidence type="ECO:0000256" key="6">
    <source>
        <dbReference type="SAM" id="MobiDB-lite"/>
    </source>
</evidence>
<comment type="caution">
    <text evidence="8">The sequence shown here is derived from an EMBL/GenBank/DDBJ whole genome shotgun (WGS) entry which is preliminary data.</text>
</comment>
<protein>
    <recommendedName>
        <fullName evidence="7">Apple domain-containing protein</fullName>
    </recommendedName>
</protein>
<keyword evidence="2" id="KW-0808">Transferase</keyword>
<dbReference type="Gene3D" id="1.10.510.10">
    <property type="entry name" value="Transferase(Phosphotransferase) domain 1"/>
    <property type="match status" value="2"/>
</dbReference>
<evidence type="ECO:0000259" key="7">
    <source>
        <dbReference type="PROSITE" id="PS50948"/>
    </source>
</evidence>
<sequence length="270" mass="30516">MTMEACRQLCLQDCSCTTYASMDAREKARCMNWKVDLIETRVYEDGGQNLYVRVDALELGREKQPTLFNDCIVSSTSKHDESRQKPNLPFFDLSTIVATTDNFLLAKRLGQGGFGPVYKETIRQFLDWRKRFEIITGIARGVLYLHQDSRIKIIHIDLKANLNPKLFQVWDLWMEGKALDIVDSTLSVEFTAHEVSRCIQIGLLCVQEQATDRPTMLDVLFMLGNETTISSPNKPAFNKRRTISPTPDSSGSAEAPASLNEMTISAPEAR</sequence>
<keyword evidence="4" id="KW-0418">Kinase</keyword>
<dbReference type="PANTHER" id="PTHR27002:SF981">
    <property type="entry name" value="NON-SPECIFIC SERINE_THREONINE PROTEIN KINASE"/>
    <property type="match status" value="1"/>
</dbReference>
<dbReference type="Pfam" id="PF08276">
    <property type="entry name" value="PAN_2"/>
    <property type="match status" value="1"/>
</dbReference>